<evidence type="ECO:0000256" key="1">
    <source>
        <dbReference type="ARBA" id="ARBA00022448"/>
    </source>
</evidence>
<evidence type="ECO:0000313" key="9">
    <source>
        <dbReference type="EMBL" id="KAH0811148.1"/>
    </source>
</evidence>
<sequence>MFTWEKPFAKLVENARKEEMSEITKANFCRISSYACLDCYQKLSVFLCILIAVLNNESLTPQYVFALLIIYDTLRRTSQLWSSALINNSELMASLRRLQHFLLLDYEKSHIMSTLLEQSPAPVGTFVSKSEYQMNNDDQTFGVSLSNVTAKWDPKLSKSSLTDVTVTATSGKLVAVVGVAGGGKSTLLQVMLKEIPISSGNLGVTGSLSYAPQEPWVFPGTLRENIVFGEKMDNRKFQEVIKVCCLEHDISRFAYGDNTLVGEKGVMLSGGQKARVSLARAIYRDADVYLLDDPLSAVDVHVANRIFYECIRGYLRNKCVVLYIMKCWSDLDYSMTSVERVIEYTDVTPEASGGLESEILEGGSNFSVGQRQLLCLVRAILKNAKIVALDEATASVDLETDEMIQRTIRRKFKNSTVLTIAHRTDTVMDSDKILVMDAGSVVEFGNTEDLLRGPDGCFSGFNE</sequence>
<keyword evidence="5" id="KW-0067">ATP-binding</keyword>
<evidence type="ECO:0000256" key="2">
    <source>
        <dbReference type="ARBA" id="ARBA00022692"/>
    </source>
</evidence>
<dbReference type="SMART" id="SM00382">
    <property type="entry name" value="AAA"/>
    <property type="match status" value="1"/>
</dbReference>
<dbReference type="InterPro" id="IPR003593">
    <property type="entry name" value="AAA+_ATPase"/>
</dbReference>
<gene>
    <name evidence="9" type="ORF">GEV33_011643</name>
</gene>
<keyword evidence="7" id="KW-0472">Membrane</keyword>
<dbReference type="Proteomes" id="UP000719412">
    <property type="component" value="Unassembled WGS sequence"/>
</dbReference>
<evidence type="ECO:0000313" key="10">
    <source>
        <dbReference type="Proteomes" id="UP000719412"/>
    </source>
</evidence>
<dbReference type="InterPro" id="IPR003439">
    <property type="entry name" value="ABC_transporter-like_ATP-bd"/>
</dbReference>
<dbReference type="EMBL" id="JABDTM020027007">
    <property type="protein sequence ID" value="KAH0811148.1"/>
    <property type="molecule type" value="Genomic_DNA"/>
</dbReference>
<evidence type="ECO:0000259" key="8">
    <source>
        <dbReference type="PROSITE" id="PS50893"/>
    </source>
</evidence>
<dbReference type="InterPro" id="IPR017871">
    <property type="entry name" value="ABC_transporter-like_CS"/>
</dbReference>
<dbReference type="CDD" id="cd03250">
    <property type="entry name" value="ABCC_MRP_domain1"/>
    <property type="match status" value="1"/>
</dbReference>
<dbReference type="InterPro" id="IPR036640">
    <property type="entry name" value="ABC1_TM_sf"/>
</dbReference>
<evidence type="ECO:0000256" key="3">
    <source>
        <dbReference type="ARBA" id="ARBA00022737"/>
    </source>
</evidence>
<dbReference type="FunFam" id="3.40.50.300:FF:000973">
    <property type="entry name" value="Multidrug resistance-associated protein 4"/>
    <property type="match status" value="1"/>
</dbReference>
<reference evidence="9" key="1">
    <citation type="journal article" date="2020" name="J Insects Food Feed">
        <title>The yellow mealworm (Tenebrio molitor) genome: a resource for the emerging insects as food and feed industry.</title>
        <authorList>
            <person name="Eriksson T."/>
            <person name="Andere A."/>
            <person name="Kelstrup H."/>
            <person name="Emery V."/>
            <person name="Picard C."/>
        </authorList>
    </citation>
    <scope>NUCLEOTIDE SEQUENCE</scope>
    <source>
        <strain evidence="9">Stoneville</strain>
        <tissue evidence="9">Whole head</tissue>
    </source>
</reference>
<dbReference type="AlphaFoldDB" id="A0A8J6L9N2"/>
<name>A0A8J6L9N2_TENMO</name>
<dbReference type="PANTHER" id="PTHR24223:SF448">
    <property type="entry name" value="FI20146P1-RELATED"/>
    <property type="match status" value="1"/>
</dbReference>
<accession>A0A8J6L9N2</accession>
<evidence type="ECO:0000256" key="5">
    <source>
        <dbReference type="ARBA" id="ARBA00022840"/>
    </source>
</evidence>
<dbReference type="PROSITE" id="PS50893">
    <property type="entry name" value="ABC_TRANSPORTER_2"/>
    <property type="match status" value="1"/>
</dbReference>
<comment type="caution">
    <text evidence="9">The sequence shown here is derived from an EMBL/GenBank/DDBJ whole genome shotgun (WGS) entry which is preliminary data.</text>
</comment>
<keyword evidence="10" id="KW-1185">Reference proteome</keyword>
<evidence type="ECO:0000256" key="6">
    <source>
        <dbReference type="ARBA" id="ARBA00022989"/>
    </source>
</evidence>
<keyword evidence="3" id="KW-0677">Repeat</keyword>
<reference evidence="9" key="2">
    <citation type="submission" date="2021-08" db="EMBL/GenBank/DDBJ databases">
        <authorList>
            <person name="Eriksson T."/>
        </authorList>
    </citation>
    <scope>NUCLEOTIDE SEQUENCE</scope>
    <source>
        <strain evidence="9">Stoneville</strain>
        <tissue evidence="9">Whole head</tissue>
    </source>
</reference>
<feature type="domain" description="ABC transporter" evidence="8">
    <location>
        <begin position="143"/>
        <end position="371"/>
    </location>
</feature>
<protein>
    <recommendedName>
        <fullName evidence="8">ABC transporter domain-containing protein</fullName>
    </recommendedName>
</protein>
<dbReference type="Gene3D" id="3.40.50.300">
    <property type="entry name" value="P-loop containing nucleotide triphosphate hydrolases"/>
    <property type="match status" value="2"/>
</dbReference>
<dbReference type="GO" id="GO:0005524">
    <property type="term" value="F:ATP binding"/>
    <property type="evidence" value="ECO:0007669"/>
    <property type="project" value="UniProtKB-KW"/>
</dbReference>
<dbReference type="SUPFAM" id="SSF52540">
    <property type="entry name" value="P-loop containing nucleoside triphosphate hydrolases"/>
    <property type="match status" value="2"/>
</dbReference>
<dbReference type="PROSITE" id="PS00211">
    <property type="entry name" value="ABC_TRANSPORTER_1"/>
    <property type="match status" value="1"/>
</dbReference>
<dbReference type="GO" id="GO:0016887">
    <property type="term" value="F:ATP hydrolysis activity"/>
    <property type="evidence" value="ECO:0007669"/>
    <property type="project" value="InterPro"/>
</dbReference>
<evidence type="ECO:0000256" key="7">
    <source>
        <dbReference type="ARBA" id="ARBA00023136"/>
    </source>
</evidence>
<keyword evidence="1" id="KW-0813">Transport</keyword>
<dbReference type="GO" id="GO:0042626">
    <property type="term" value="F:ATPase-coupled transmembrane transporter activity"/>
    <property type="evidence" value="ECO:0007669"/>
    <property type="project" value="TreeGrafter"/>
</dbReference>
<evidence type="ECO:0000256" key="4">
    <source>
        <dbReference type="ARBA" id="ARBA00022741"/>
    </source>
</evidence>
<proteinExistence type="predicted"/>
<dbReference type="InterPro" id="IPR027417">
    <property type="entry name" value="P-loop_NTPase"/>
</dbReference>
<dbReference type="Gene3D" id="1.20.1560.10">
    <property type="entry name" value="ABC transporter type 1, transmembrane domain"/>
    <property type="match status" value="1"/>
</dbReference>
<dbReference type="Pfam" id="PF00005">
    <property type="entry name" value="ABC_tran"/>
    <property type="match status" value="2"/>
</dbReference>
<keyword evidence="4" id="KW-0547">Nucleotide-binding</keyword>
<dbReference type="GO" id="GO:0016020">
    <property type="term" value="C:membrane"/>
    <property type="evidence" value="ECO:0007669"/>
    <property type="project" value="InterPro"/>
</dbReference>
<dbReference type="PANTHER" id="PTHR24223">
    <property type="entry name" value="ATP-BINDING CASSETTE SUB-FAMILY C"/>
    <property type="match status" value="1"/>
</dbReference>
<keyword evidence="2" id="KW-0812">Transmembrane</keyword>
<organism evidence="9 10">
    <name type="scientific">Tenebrio molitor</name>
    <name type="common">Yellow mealworm beetle</name>
    <dbReference type="NCBI Taxonomy" id="7067"/>
    <lineage>
        <taxon>Eukaryota</taxon>
        <taxon>Metazoa</taxon>
        <taxon>Ecdysozoa</taxon>
        <taxon>Arthropoda</taxon>
        <taxon>Hexapoda</taxon>
        <taxon>Insecta</taxon>
        <taxon>Pterygota</taxon>
        <taxon>Neoptera</taxon>
        <taxon>Endopterygota</taxon>
        <taxon>Coleoptera</taxon>
        <taxon>Polyphaga</taxon>
        <taxon>Cucujiformia</taxon>
        <taxon>Tenebrionidae</taxon>
        <taxon>Tenebrio</taxon>
    </lineage>
</organism>
<dbReference type="InterPro" id="IPR050173">
    <property type="entry name" value="ABC_transporter_C-like"/>
</dbReference>
<dbReference type="FunFam" id="3.40.50.300:FF:003492">
    <property type="entry name" value="AGAP012735-PA"/>
    <property type="match status" value="1"/>
</dbReference>
<keyword evidence="6" id="KW-1133">Transmembrane helix</keyword>